<dbReference type="InterPro" id="IPR036280">
    <property type="entry name" value="Multihaem_cyt_sf"/>
</dbReference>
<reference evidence="2 3" key="1">
    <citation type="submission" date="2020-10" db="EMBL/GenBank/DDBJ databases">
        <title>The genome of sulfurovum sp.</title>
        <authorList>
            <person name="Xie S."/>
            <person name="Shao Z."/>
            <person name="Jiang L."/>
        </authorList>
    </citation>
    <scope>NUCLEOTIDE SEQUENCE [LARGE SCALE GENOMIC DNA]</scope>
    <source>
        <strain evidence="2 3">ST-419</strain>
    </source>
</reference>
<evidence type="ECO:0000313" key="2">
    <source>
        <dbReference type="EMBL" id="QOR61123.1"/>
    </source>
</evidence>
<evidence type="ECO:0000313" key="3">
    <source>
        <dbReference type="Proteomes" id="UP000595074"/>
    </source>
</evidence>
<dbReference type="EMBL" id="CP063164">
    <property type="protein sequence ID" value="QOR61123.1"/>
    <property type="molecule type" value="Genomic_DNA"/>
</dbReference>
<dbReference type="Proteomes" id="UP000595074">
    <property type="component" value="Chromosome"/>
</dbReference>
<dbReference type="AlphaFoldDB" id="A0A7M1S0V6"/>
<gene>
    <name evidence="2" type="ORF">IMZ28_06555</name>
</gene>
<proteinExistence type="predicted"/>
<feature type="domain" description="Cytochrome c-552/4" evidence="1">
    <location>
        <begin position="28"/>
        <end position="114"/>
    </location>
</feature>
<dbReference type="InterPro" id="IPR023155">
    <property type="entry name" value="Cyt_c-552/4"/>
</dbReference>
<dbReference type="Pfam" id="PF13435">
    <property type="entry name" value="Cytochrome_C554"/>
    <property type="match status" value="1"/>
</dbReference>
<dbReference type="SUPFAM" id="SSF48695">
    <property type="entry name" value="Multiheme cytochromes"/>
    <property type="match status" value="1"/>
</dbReference>
<dbReference type="KEGG" id="sinu:IMZ28_06555"/>
<keyword evidence="3" id="KW-1185">Reference proteome</keyword>
<dbReference type="RefSeq" id="WP_197547796.1">
    <property type="nucleotide sequence ID" value="NZ_CP063164.1"/>
</dbReference>
<organism evidence="2 3">
    <name type="scientific">Sulfurovum indicum</name>
    <dbReference type="NCBI Taxonomy" id="2779528"/>
    <lineage>
        <taxon>Bacteria</taxon>
        <taxon>Pseudomonadati</taxon>
        <taxon>Campylobacterota</taxon>
        <taxon>Epsilonproteobacteria</taxon>
        <taxon>Campylobacterales</taxon>
        <taxon>Sulfurovaceae</taxon>
        <taxon>Sulfurovum</taxon>
    </lineage>
</organism>
<accession>A0A7M1S0V6</accession>
<evidence type="ECO:0000259" key="1">
    <source>
        <dbReference type="Pfam" id="PF13435"/>
    </source>
</evidence>
<name>A0A7M1S0V6_9BACT</name>
<dbReference type="Gene3D" id="1.10.1130.10">
    <property type="entry name" value="Flavocytochrome C3, Chain A"/>
    <property type="match status" value="1"/>
</dbReference>
<sequence length="369" mass="41867">MLKLTSFIFIVSLLVANDQVHHFAKNQECKSCHSQIYNEFEGSMHTHSIPQKDPIHNAVWSKHPHNQKEQRYACGKCHTPAANNLDKMKTKGKKALPDVTNVTHTDGISCAYCHRIERIEKHKISNINIIATQEKNYFGTRKEHAKSPFHKISTNENRLMENGNVCIGCHSHKANKFGLNVCSTNIANEMDGANCVSCHMLQVKGSVSDMTQRKTHAFHGFAGSHFHSDMLQKYVNISLLREIDDFVVNIDNQTSHALLLHPLRVGILKVSVNRGGKKIQLKDEVFVRVIGHNGKPAMPWKASTTLRDTMIKANEKRSVKYDFALQKGDSVEVVLGWYLVNPNAAKKLNLQNEKIATDFVEFKKERFEF</sequence>
<protein>
    <recommendedName>
        <fullName evidence="1">Cytochrome c-552/4 domain-containing protein</fullName>
    </recommendedName>
</protein>